<name>A0A3P7HZ38_STRVU</name>
<dbReference type="GO" id="GO:0004867">
    <property type="term" value="F:serine-type endopeptidase inhibitor activity"/>
    <property type="evidence" value="ECO:0007669"/>
    <property type="project" value="InterPro"/>
</dbReference>
<evidence type="ECO:0000313" key="4">
    <source>
        <dbReference type="Proteomes" id="UP000270094"/>
    </source>
</evidence>
<dbReference type="AlphaFoldDB" id="A0A3P7HZ38"/>
<dbReference type="EMBL" id="UYYB01002697">
    <property type="protein sequence ID" value="VDM66381.1"/>
    <property type="molecule type" value="Genomic_DNA"/>
</dbReference>
<reference evidence="3 4" key="1">
    <citation type="submission" date="2018-11" db="EMBL/GenBank/DDBJ databases">
        <authorList>
            <consortium name="Pathogen Informatics"/>
        </authorList>
    </citation>
    <scope>NUCLEOTIDE SEQUENCE [LARGE SCALE GENOMIC DNA]</scope>
</reference>
<dbReference type="PANTHER" id="PTHR11461:SF211">
    <property type="entry name" value="GH10112P-RELATED"/>
    <property type="match status" value="1"/>
</dbReference>
<dbReference type="GO" id="GO:0005615">
    <property type="term" value="C:extracellular space"/>
    <property type="evidence" value="ECO:0007669"/>
    <property type="project" value="InterPro"/>
</dbReference>
<keyword evidence="4" id="KW-1185">Reference proteome</keyword>
<dbReference type="Gene3D" id="3.30.497.10">
    <property type="entry name" value="Antithrombin, subunit I, domain 2"/>
    <property type="match status" value="1"/>
</dbReference>
<organism evidence="3 4">
    <name type="scientific">Strongylus vulgaris</name>
    <name type="common">Blood worm</name>
    <dbReference type="NCBI Taxonomy" id="40348"/>
    <lineage>
        <taxon>Eukaryota</taxon>
        <taxon>Metazoa</taxon>
        <taxon>Ecdysozoa</taxon>
        <taxon>Nematoda</taxon>
        <taxon>Chromadorea</taxon>
        <taxon>Rhabditida</taxon>
        <taxon>Rhabditina</taxon>
        <taxon>Rhabditomorpha</taxon>
        <taxon>Strongyloidea</taxon>
        <taxon>Strongylidae</taxon>
        <taxon>Strongylus</taxon>
    </lineage>
</organism>
<dbReference type="SUPFAM" id="SSF56574">
    <property type="entry name" value="Serpins"/>
    <property type="match status" value="1"/>
</dbReference>
<dbReference type="InterPro" id="IPR023796">
    <property type="entry name" value="Serpin_dom"/>
</dbReference>
<dbReference type="InterPro" id="IPR042185">
    <property type="entry name" value="Serpin_sf_2"/>
</dbReference>
<accession>A0A3P7HZ38</accession>
<dbReference type="Gene3D" id="2.30.39.10">
    <property type="entry name" value="Alpha-1-antitrypsin, domain 1"/>
    <property type="match status" value="1"/>
</dbReference>
<dbReference type="Pfam" id="PF00079">
    <property type="entry name" value="Serpin"/>
    <property type="match status" value="1"/>
</dbReference>
<gene>
    <name evidence="3" type="ORF">SVUK_LOCUS1379</name>
</gene>
<protein>
    <recommendedName>
        <fullName evidence="2">Serpin domain-containing protein</fullName>
    </recommendedName>
</protein>
<dbReference type="OrthoDB" id="9518664at2759"/>
<evidence type="ECO:0000259" key="2">
    <source>
        <dbReference type="Pfam" id="PF00079"/>
    </source>
</evidence>
<dbReference type="InterPro" id="IPR000215">
    <property type="entry name" value="Serpin_fam"/>
</dbReference>
<evidence type="ECO:0000313" key="3">
    <source>
        <dbReference type="EMBL" id="VDM66381.1"/>
    </source>
</evidence>
<dbReference type="InterPro" id="IPR042178">
    <property type="entry name" value="Serpin_sf_1"/>
</dbReference>
<dbReference type="InterPro" id="IPR036186">
    <property type="entry name" value="Serpin_sf"/>
</dbReference>
<feature type="domain" description="Serpin" evidence="2">
    <location>
        <begin position="4"/>
        <end position="172"/>
    </location>
</feature>
<dbReference type="CDD" id="cd00172">
    <property type="entry name" value="serpin"/>
    <property type="match status" value="1"/>
</dbReference>
<comment type="similarity">
    <text evidence="1">Belongs to the serpin family.</text>
</comment>
<proteinExistence type="inferred from homology"/>
<dbReference type="Proteomes" id="UP000270094">
    <property type="component" value="Unassembled WGS sequence"/>
</dbReference>
<sequence length="173" mass="19936">MRFHQLEECRYNREDEVEVLALPYKDHNYEFVVFLPSERVKFEDFRALLTGEILKRFHMHANKSSVNVIIPKFKLTSEPQVKEMLEHIGINQLFKFSCDLKGVSDRENLYVDDVIHKAVVEVNEEGTEAAAVTAFTMVLGCASMGLPIDFYADRPFVFGIFCGNEPIFIGQYC</sequence>
<evidence type="ECO:0000256" key="1">
    <source>
        <dbReference type="ARBA" id="ARBA00009500"/>
    </source>
</evidence>
<dbReference type="PANTHER" id="PTHR11461">
    <property type="entry name" value="SERINE PROTEASE INHIBITOR, SERPIN"/>
    <property type="match status" value="1"/>
</dbReference>